<comment type="caution">
    <text evidence="1">The sequence shown here is derived from an EMBL/GenBank/DDBJ whole genome shotgun (WGS) entry which is preliminary data.</text>
</comment>
<dbReference type="EMBL" id="QQXL01000001">
    <property type="protein sequence ID" value="RKW71596.1"/>
    <property type="molecule type" value="Genomic_DNA"/>
</dbReference>
<reference evidence="1 2" key="1">
    <citation type="submission" date="2018-07" db="EMBL/GenBank/DDBJ databases">
        <title>Arthrobacter sp. nov., isolated from raw cow's milk with high bacterial count.</title>
        <authorList>
            <person name="Hahne J."/>
            <person name="Isele D."/>
            <person name="Lipski A."/>
        </authorList>
    </citation>
    <scope>NUCLEOTIDE SEQUENCE [LARGE SCALE GENOMIC DNA]</scope>
    <source>
        <strain evidence="1 2">JZ R-183</strain>
    </source>
</reference>
<keyword evidence="2" id="KW-1185">Reference proteome</keyword>
<gene>
    <name evidence="1" type="ORF">DWQ67_01765</name>
</gene>
<dbReference type="AlphaFoldDB" id="A0A496PMC4"/>
<proteinExistence type="predicted"/>
<evidence type="ECO:0000313" key="2">
    <source>
        <dbReference type="Proteomes" id="UP000273119"/>
    </source>
</evidence>
<dbReference type="Proteomes" id="UP000273119">
    <property type="component" value="Unassembled WGS sequence"/>
</dbReference>
<name>A0A496PMC4_9MICC</name>
<evidence type="ECO:0000313" key="1">
    <source>
        <dbReference type="EMBL" id="RKW71596.1"/>
    </source>
</evidence>
<organism evidence="1 2">
    <name type="scientific">Galactobacter caseinivorans</name>
    <dbReference type="NCBI Taxonomy" id="2676123"/>
    <lineage>
        <taxon>Bacteria</taxon>
        <taxon>Bacillati</taxon>
        <taxon>Actinomycetota</taxon>
        <taxon>Actinomycetes</taxon>
        <taxon>Micrococcales</taxon>
        <taxon>Micrococcaceae</taxon>
        <taxon>Galactobacter</taxon>
    </lineage>
</organism>
<sequence>MSAADRLDDVARLRERAERQLQSGVSVPEGPMAAHSTLRLVELTDEDGLIDALQELGEGADDAVADMVEGLRFLDFDDAAEQLAAAWNWIEDGLTVDQEAGMKVRDVIDALNQRWEDTVDAEKVELRVAERIDEDPEAFGL</sequence>
<accession>A0A496PMC4</accession>
<dbReference type="RefSeq" id="WP_121483859.1">
    <property type="nucleotide sequence ID" value="NZ_QQXL01000001.1"/>
</dbReference>
<protein>
    <submittedName>
        <fullName evidence="1">Uncharacterized protein</fullName>
    </submittedName>
</protein>